<dbReference type="GO" id="GO:0006364">
    <property type="term" value="P:rRNA processing"/>
    <property type="evidence" value="ECO:0007669"/>
    <property type="project" value="UniProtKB-KW"/>
</dbReference>
<proteinExistence type="inferred from homology"/>
<evidence type="ECO:0000256" key="2">
    <source>
        <dbReference type="ARBA" id="ARBA00022490"/>
    </source>
</evidence>
<dbReference type="CDD" id="cd11572">
    <property type="entry name" value="RlmI_M_like"/>
    <property type="match status" value="1"/>
</dbReference>
<evidence type="ECO:0000313" key="10">
    <source>
        <dbReference type="EMBL" id="MPA71869.1"/>
    </source>
</evidence>
<keyword evidence="3" id="KW-0698">rRNA processing</keyword>
<organism evidence="10">
    <name type="scientific">Davidia involucrata</name>
    <name type="common">Dove tree</name>
    <dbReference type="NCBI Taxonomy" id="16924"/>
    <lineage>
        <taxon>Eukaryota</taxon>
        <taxon>Viridiplantae</taxon>
        <taxon>Streptophyta</taxon>
        <taxon>Embryophyta</taxon>
        <taxon>Tracheophyta</taxon>
        <taxon>Spermatophyta</taxon>
        <taxon>Magnoliopsida</taxon>
        <taxon>eudicotyledons</taxon>
        <taxon>Gunneridae</taxon>
        <taxon>Pentapetalae</taxon>
        <taxon>asterids</taxon>
        <taxon>Cornales</taxon>
        <taxon>Nyssaceae</taxon>
        <taxon>Davidia</taxon>
    </lineage>
</organism>
<dbReference type="Pfam" id="PF10672">
    <property type="entry name" value="Methyltrans_SAM"/>
    <property type="match status" value="1"/>
</dbReference>
<dbReference type="InterPro" id="IPR036974">
    <property type="entry name" value="PUA_sf"/>
</dbReference>
<dbReference type="EMBL" id="GHES01041310">
    <property type="protein sequence ID" value="MPA71869.1"/>
    <property type="molecule type" value="Transcribed_RNA"/>
</dbReference>
<dbReference type="PANTHER" id="PTHR42873:SF1">
    <property type="entry name" value="S-ADENOSYLMETHIONINE-DEPENDENT METHYLTRANSFERASE DOMAIN-CONTAINING PROTEIN"/>
    <property type="match status" value="1"/>
</dbReference>
<evidence type="ECO:0000259" key="9">
    <source>
        <dbReference type="SMART" id="SM00359"/>
    </source>
</evidence>
<dbReference type="GO" id="GO:0032259">
    <property type="term" value="P:methylation"/>
    <property type="evidence" value="ECO:0007669"/>
    <property type="project" value="UniProtKB-KW"/>
</dbReference>
<dbReference type="InterPro" id="IPR019614">
    <property type="entry name" value="SAM-dep_methyl-trfase"/>
</dbReference>
<dbReference type="Gene3D" id="3.40.50.150">
    <property type="entry name" value="Vaccinia Virus protein VP39"/>
    <property type="match status" value="1"/>
</dbReference>
<dbReference type="Gene3D" id="3.30.750.80">
    <property type="entry name" value="RNA methyltransferase domain (HRMD) like"/>
    <property type="match status" value="1"/>
</dbReference>
<evidence type="ECO:0000256" key="7">
    <source>
        <dbReference type="ARBA" id="ARBA00022884"/>
    </source>
</evidence>
<evidence type="ECO:0000256" key="8">
    <source>
        <dbReference type="ARBA" id="ARBA00038091"/>
    </source>
</evidence>
<keyword evidence="6" id="KW-0949">S-adenosyl-L-methionine</keyword>
<gene>
    <name evidence="10" type="ORF">Din_041310</name>
</gene>
<comment type="subcellular location">
    <subcellularLocation>
        <location evidence="1">Cytoplasm</location>
    </subcellularLocation>
</comment>
<keyword evidence="7" id="KW-0694">RNA-binding</keyword>
<evidence type="ECO:0000256" key="4">
    <source>
        <dbReference type="ARBA" id="ARBA00022603"/>
    </source>
</evidence>
<accession>A0A5B7BST0</accession>
<dbReference type="InterPro" id="IPR041532">
    <property type="entry name" value="RlmI-like_PUA"/>
</dbReference>
<dbReference type="GO" id="GO:0003723">
    <property type="term" value="F:RNA binding"/>
    <property type="evidence" value="ECO:0007669"/>
    <property type="project" value="UniProtKB-KW"/>
</dbReference>
<feature type="domain" description="PUA" evidence="9">
    <location>
        <begin position="26"/>
        <end position="120"/>
    </location>
</feature>
<dbReference type="InterPro" id="IPR015947">
    <property type="entry name" value="PUA-like_sf"/>
</dbReference>
<comment type="similarity">
    <text evidence="8">Belongs to the methyltransferase superfamily. RlmI family.</text>
</comment>
<keyword evidence="4" id="KW-0489">Methyltransferase</keyword>
<dbReference type="AlphaFoldDB" id="A0A5B7BST0"/>
<keyword evidence="2" id="KW-0963">Cytoplasm</keyword>
<evidence type="ECO:0000256" key="3">
    <source>
        <dbReference type="ARBA" id="ARBA00022552"/>
    </source>
</evidence>
<dbReference type="SMART" id="SM00359">
    <property type="entry name" value="PUA"/>
    <property type="match status" value="1"/>
</dbReference>
<dbReference type="SUPFAM" id="SSF53335">
    <property type="entry name" value="S-adenosyl-L-methionine-dependent methyltransferases"/>
    <property type="match status" value="1"/>
</dbReference>
<keyword evidence="5" id="KW-0808">Transferase</keyword>
<dbReference type="SUPFAM" id="SSF88697">
    <property type="entry name" value="PUA domain-like"/>
    <property type="match status" value="1"/>
</dbReference>
<dbReference type="InterPro" id="IPR029063">
    <property type="entry name" value="SAM-dependent_MTases_sf"/>
</dbReference>
<dbReference type="CDD" id="cd21153">
    <property type="entry name" value="PUA_RlmI"/>
    <property type="match status" value="1"/>
</dbReference>
<dbReference type="InterPro" id="IPR002478">
    <property type="entry name" value="PUA"/>
</dbReference>
<dbReference type="Pfam" id="PF17785">
    <property type="entry name" value="PUA_3"/>
    <property type="match status" value="1"/>
</dbReference>
<evidence type="ECO:0000256" key="1">
    <source>
        <dbReference type="ARBA" id="ARBA00004496"/>
    </source>
</evidence>
<protein>
    <recommendedName>
        <fullName evidence="9">PUA domain-containing protein</fullName>
    </recommendedName>
</protein>
<reference evidence="10" key="1">
    <citation type="submission" date="2019-08" db="EMBL/GenBank/DDBJ databases">
        <title>Reference gene set and small RNA set construction with multiple tissues from Davidia involucrata Baill.</title>
        <authorList>
            <person name="Yang H."/>
            <person name="Zhou C."/>
            <person name="Li G."/>
            <person name="Wang J."/>
            <person name="Gao P."/>
            <person name="Wang M."/>
            <person name="Wang R."/>
            <person name="Zhao Y."/>
        </authorList>
    </citation>
    <scope>NUCLEOTIDE SEQUENCE</scope>
    <source>
        <tissue evidence="10">Mixed with DoveR01_LX</tissue>
    </source>
</reference>
<sequence length="430" mass="46874">MKSLSLPSSLATTLQEIASNHHKGVANVVLKKGKTQLFRNGSPMVYSGAIDRIIGRPPPKTGDIVLVADGTEKPIGWGFYNSVSMFSVRLMQLEEEAAGDPSCALNAEKLLETRIHAAIQLRRSLGLPSANTNAYRLVNSEGDRLSGLIVDIFGDLAVIASSAAWVEKYKSQIKACISRLVEIKYISWRPSIEILKEEGLDLPDLKEIYPSTPLERVKVMENGITYSISLEGQKTGFYADQRENRQFISTIAYGQRVLDMCCYSGGFSLNAACGGAMNVTGVDTSLPALELADENIILNNLDPGRISFLRRDATDFMKDAVSRNESWDVVIMDPPKLAPRKKVLQSASGMYRNLNSLAMRLTKRGGLLMTCSCSGAMTQSGMFLRILQGAASTAGRKVTVLREAGAACDHPIDPSYPEGAYLSNILLRVL</sequence>
<name>A0A5B7BST0_DAVIN</name>
<evidence type="ECO:0000256" key="5">
    <source>
        <dbReference type="ARBA" id="ARBA00022679"/>
    </source>
</evidence>
<dbReference type="CDD" id="cd02440">
    <property type="entry name" value="AdoMet_MTases"/>
    <property type="match status" value="1"/>
</dbReference>
<dbReference type="GO" id="GO:0005737">
    <property type="term" value="C:cytoplasm"/>
    <property type="evidence" value="ECO:0007669"/>
    <property type="project" value="UniProtKB-SubCell"/>
</dbReference>
<dbReference type="Gene3D" id="2.30.130.10">
    <property type="entry name" value="PUA domain"/>
    <property type="match status" value="1"/>
</dbReference>
<dbReference type="PANTHER" id="PTHR42873">
    <property type="entry name" value="RIBOSOMAL RNA LARGE SUBUNIT METHYLTRANSFERASE"/>
    <property type="match status" value="1"/>
</dbReference>
<evidence type="ECO:0000256" key="6">
    <source>
        <dbReference type="ARBA" id="ARBA00022691"/>
    </source>
</evidence>
<dbReference type="GO" id="GO:0008168">
    <property type="term" value="F:methyltransferase activity"/>
    <property type="evidence" value="ECO:0007669"/>
    <property type="project" value="UniProtKB-KW"/>
</dbReference>